<dbReference type="AlphaFoldDB" id="A0A371EH43"/>
<evidence type="ECO:0000313" key="2">
    <source>
        <dbReference type="EMBL" id="RDX65314.1"/>
    </source>
</evidence>
<comment type="caution">
    <text evidence="2">The sequence shown here is derived from an EMBL/GenBank/DDBJ whole genome shotgun (WGS) entry which is preliminary data.</text>
</comment>
<accession>A0A371EH43</accession>
<gene>
    <name evidence="2" type="ORF">CR513_56039</name>
</gene>
<name>A0A371EH43_MUCPR</name>
<evidence type="ECO:0000256" key="1">
    <source>
        <dbReference type="SAM" id="MobiDB-lite"/>
    </source>
</evidence>
<evidence type="ECO:0000313" key="3">
    <source>
        <dbReference type="Proteomes" id="UP000257109"/>
    </source>
</evidence>
<feature type="non-terminal residue" evidence="2">
    <location>
        <position position="1"/>
    </location>
</feature>
<protein>
    <submittedName>
        <fullName evidence="2">Uncharacterized protein</fullName>
    </submittedName>
</protein>
<reference evidence="2" key="1">
    <citation type="submission" date="2018-05" db="EMBL/GenBank/DDBJ databases">
        <title>Draft genome of Mucuna pruriens seed.</title>
        <authorList>
            <person name="Nnadi N.E."/>
            <person name="Vos R."/>
            <person name="Hasami M.H."/>
            <person name="Devisetty U.K."/>
            <person name="Aguiy J.C."/>
        </authorList>
    </citation>
    <scope>NUCLEOTIDE SEQUENCE [LARGE SCALE GENOMIC DNA]</scope>
    <source>
        <strain evidence="2">JCA_2017</strain>
    </source>
</reference>
<organism evidence="2 3">
    <name type="scientific">Mucuna pruriens</name>
    <name type="common">Velvet bean</name>
    <name type="synonym">Dolichos pruriens</name>
    <dbReference type="NCBI Taxonomy" id="157652"/>
    <lineage>
        <taxon>Eukaryota</taxon>
        <taxon>Viridiplantae</taxon>
        <taxon>Streptophyta</taxon>
        <taxon>Embryophyta</taxon>
        <taxon>Tracheophyta</taxon>
        <taxon>Spermatophyta</taxon>
        <taxon>Magnoliopsida</taxon>
        <taxon>eudicotyledons</taxon>
        <taxon>Gunneridae</taxon>
        <taxon>Pentapetalae</taxon>
        <taxon>rosids</taxon>
        <taxon>fabids</taxon>
        <taxon>Fabales</taxon>
        <taxon>Fabaceae</taxon>
        <taxon>Papilionoideae</taxon>
        <taxon>50 kb inversion clade</taxon>
        <taxon>NPAAA clade</taxon>
        <taxon>indigoferoid/millettioid clade</taxon>
        <taxon>Phaseoleae</taxon>
        <taxon>Mucuna</taxon>
    </lineage>
</organism>
<dbReference type="EMBL" id="QJKJ01013976">
    <property type="protein sequence ID" value="RDX65314.1"/>
    <property type="molecule type" value="Genomic_DNA"/>
</dbReference>
<keyword evidence="3" id="KW-1185">Reference proteome</keyword>
<sequence length="59" mass="6993">MTKKIRGKEKQQQNSLREVTDGDFKVMHECPKGRESRYKKKDDDCSSEEKTKHELILPK</sequence>
<feature type="compositionally biased region" description="Basic and acidic residues" evidence="1">
    <location>
        <begin position="18"/>
        <end position="59"/>
    </location>
</feature>
<dbReference type="Proteomes" id="UP000257109">
    <property type="component" value="Unassembled WGS sequence"/>
</dbReference>
<proteinExistence type="predicted"/>
<feature type="region of interest" description="Disordered" evidence="1">
    <location>
        <begin position="1"/>
        <end position="59"/>
    </location>
</feature>